<keyword evidence="3" id="KW-1185">Reference proteome</keyword>
<proteinExistence type="predicted"/>
<organism evidence="2 3">
    <name type="scientific">Clostridium malenominatum</name>
    <dbReference type="NCBI Taxonomy" id="1539"/>
    <lineage>
        <taxon>Bacteria</taxon>
        <taxon>Bacillati</taxon>
        <taxon>Bacillota</taxon>
        <taxon>Clostridia</taxon>
        <taxon>Eubacteriales</taxon>
        <taxon>Clostridiaceae</taxon>
        <taxon>Clostridium</taxon>
    </lineage>
</organism>
<dbReference type="EMBL" id="BAAACF010000012">
    <property type="protein sequence ID" value="GAA0730159.1"/>
    <property type="molecule type" value="Genomic_DNA"/>
</dbReference>
<evidence type="ECO:0000313" key="2">
    <source>
        <dbReference type="EMBL" id="GAA0730159.1"/>
    </source>
</evidence>
<evidence type="ECO:0000313" key="3">
    <source>
        <dbReference type="Proteomes" id="UP001500339"/>
    </source>
</evidence>
<dbReference type="Proteomes" id="UP001500339">
    <property type="component" value="Unassembled WGS sequence"/>
</dbReference>
<evidence type="ECO:0000256" key="1">
    <source>
        <dbReference type="SAM" id="SignalP"/>
    </source>
</evidence>
<dbReference type="RefSeq" id="WP_343771171.1">
    <property type="nucleotide sequence ID" value="NZ_BAAACF010000012.1"/>
</dbReference>
<sequence length="145" mass="16118">MKKKVLVIVATAILTIGAVTAVYAKENNNSNKFAFRGSMMSQNNINKNNTYNSMIDLMKDNGFEDQAKAMENRDFDSMNNFMNNMTDEQYKQMIDIMKKNGYGNMANMMEGIGREGMIEMHNSMGGAAGCHGLGVDVSGNGMMRR</sequence>
<name>A0ABN1J6E8_9CLOT</name>
<gene>
    <name evidence="2" type="ORF">GCM10008905_31110</name>
</gene>
<accession>A0ABN1J6E8</accession>
<keyword evidence="1" id="KW-0732">Signal</keyword>
<comment type="caution">
    <text evidence="2">The sequence shown here is derived from an EMBL/GenBank/DDBJ whole genome shotgun (WGS) entry which is preliminary data.</text>
</comment>
<feature type="chain" id="PRO_5045429678" evidence="1">
    <location>
        <begin position="25"/>
        <end position="145"/>
    </location>
</feature>
<reference evidence="2 3" key="1">
    <citation type="journal article" date="2019" name="Int. J. Syst. Evol. Microbiol.">
        <title>The Global Catalogue of Microorganisms (GCM) 10K type strain sequencing project: providing services to taxonomists for standard genome sequencing and annotation.</title>
        <authorList>
            <consortium name="The Broad Institute Genomics Platform"/>
            <consortium name="The Broad Institute Genome Sequencing Center for Infectious Disease"/>
            <person name="Wu L."/>
            <person name="Ma J."/>
        </authorList>
    </citation>
    <scope>NUCLEOTIDE SEQUENCE [LARGE SCALE GENOMIC DNA]</scope>
    <source>
        <strain evidence="2 3">JCM 1405</strain>
    </source>
</reference>
<protein>
    <submittedName>
        <fullName evidence="2">Uncharacterized protein</fullName>
    </submittedName>
</protein>
<feature type="signal peptide" evidence="1">
    <location>
        <begin position="1"/>
        <end position="24"/>
    </location>
</feature>